<keyword evidence="3" id="KW-1185">Reference proteome</keyword>
<feature type="region of interest" description="Disordered" evidence="1">
    <location>
        <begin position="165"/>
        <end position="185"/>
    </location>
</feature>
<comment type="caution">
    <text evidence="2">The sequence shown here is derived from an EMBL/GenBank/DDBJ whole genome shotgun (WGS) entry which is preliminary data.</text>
</comment>
<feature type="compositionally biased region" description="Low complexity" evidence="1">
    <location>
        <begin position="316"/>
        <end position="329"/>
    </location>
</feature>
<name>A0A9P4UU13_9PEZI</name>
<dbReference type="AlphaFoldDB" id="A0A9P4UU13"/>
<feature type="region of interest" description="Disordered" evidence="1">
    <location>
        <begin position="197"/>
        <end position="220"/>
    </location>
</feature>
<accession>A0A9P4UU13</accession>
<feature type="compositionally biased region" description="Polar residues" evidence="1">
    <location>
        <begin position="278"/>
        <end position="297"/>
    </location>
</feature>
<proteinExistence type="predicted"/>
<feature type="region of interest" description="Disordered" evidence="1">
    <location>
        <begin position="52"/>
        <end position="72"/>
    </location>
</feature>
<feature type="region of interest" description="Disordered" evidence="1">
    <location>
        <begin position="277"/>
        <end position="417"/>
    </location>
</feature>
<sequence>MATKCNLVEDWRLQQQATRVQTKPQPRIECSRIPQSADSYGDIPTTTRRYYDASTVPAAPPPSRAQSAEYQDLPREPEIVDFSSGQPWYRRPNNVPSRKCLKSPSVYSQASARQSEVSLGILDYYMRSSIDNPDPLPPTPAVETQVIDPAIEQLDFGLTPQLELGNPYHGERRSQSGTTKLASRDTLMEPFQLSDKTYQHTARQSLSAQQPSTTSASRPKASYALFPNVEATTPSRDIVKVSQAPTVPPPAVSSPTTPVTPTHAISCREHPALPRASISESTTQPARPRNASISNSLRSRKDSFTSFHYPNKRTPLRLLSPTTTSSVPRGNKASPDSLPEEPSAGRPSSSPVPPLAYARRRDTSLPNASMPRNSDNQETSPYQTPISNKQADSSRWSDDTCPSATSTPPSQREPRTSFTSLLKKEEEYPACFFETSDDEDEATPLHQRLSWKKRRGSRKQQSGSQRHSAGTAKRNFWSKICCCCCCNEVDES</sequence>
<dbReference type="EMBL" id="MU003770">
    <property type="protein sequence ID" value="KAF2724695.1"/>
    <property type="molecule type" value="Genomic_DNA"/>
</dbReference>
<feature type="compositionally biased region" description="Basic residues" evidence="1">
    <location>
        <begin position="449"/>
        <end position="458"/>
    </location>
</feature>
<feature type="region of interest" description="Disordered" evidence="1">
    <location>
        <begin position="244"/>
        <end position="263"/>
    </location>
</feature>
<evidence type="ECO:0000313" key="3">
    <source>
        <dbReference type="Proteomes" id="UP000799441"/>
    </source>
</evidence>
<feature type="compositionally biased region" description="Polar residues" evidence="1">
    <location>
        <begin position="459"/>
        <end position="468"/>
    </location>
</feature>
<dbReference type="OrthoDB" id="3910890at2759"/>
<reference evidence="2" key="1">
    <citation type="journal article" date="2020" name="Stud. Mycol.">
        <title>101 Dothideomycetes genomes: a test case for predicting lifestyles and emergence of pathogens.</title>
        <authorList>
            <person name="Haridas S."/>
            <person name="Albert R."/>
            <person name="Binder M."/>
            <person name="Bloem J."/>
            <person name="Labutti K."/>
            <person name="Salamov A."/>
            <person name="Andreopoulos B."/>
            <person name="Baker S."/>
            <person name="Barry K."/>
            <person name="Bills G."/>
            <person name="Bluhm B."/>
            <person name="Cannon C."/>
            <person name="Castanera R."/>
            <person name="Culley D."/>
            <person name="Daum C."/>
            <person name="Ezra D."/>
            <person name="Gonzalez J."/>
            <person name="Henrissat B."/>
            <person name="Kuo A."/>
            <person name="Liang C."/>
            <person name="Lipzen A."/>
            <person name="Lutzoni F."/>
            <person name="Magnuson J."/>
            <person name="Mondo S."/>
            <person name="Nolan M."/>
            <person name="Ohm R."/>
            <person name="Pangilinan J."/>
            <person name="Park H.-J."/>
            <person name="Ramirez L."/>
            <person name="Alfaro M."/>
            <person name="Sun H."/>
            <person name="Tritt A."/>
            <person name="Yoshinaga Y."/>
            <person name="Zwiers L.-H."/>
            <person name="Turgeon B."/>
            <person name="Goodwin S."/>
            <person name="Spatafora J."/>
            <person name="Crous P."/>
            <person name="Grigoriev I."/>
        </authorList>
    </citation>
    <scope>NUCLEOTIDE SEQUENCE</scope>
    <source>
        <strain evidence="2">CBS 116435</strain>
    </source>
</reference>
<feature type="compositionally biased region" description="Polar residues" evidence="1">
    <location>
        <begin position="197"/>
        <end position="217"/>
    </location>
</feature>
<organism evidence="2 3">
    <name type="scientific">Polychaeton citri CBS 116435</name>
    <dbReference type="NCBI Taxonomy" id="1314669"/>
    <lineage>
        <taxon>Eukaryota</taxon>
        <taxon>Fungi</taxon>
        <taxon>Dikarya</taxon>
        <taxon>Ascomycota</taxon>
        <taxon>Pezizomycotina</taxon>
        <taxon>Dothideomycetes</taxon>
        <taxon>Dothideomycetidae</taxon>
        <taxon>Capnodiales</taxon>
        <taxon>Capnodiaceae</taxon>
        <taxon>Polychaeton</taxon>
    </lineage>
</organism>
<protein>
    <submittedName>
        <fullName evidence="2">Uncharacterized protein</fullName>
    </submittedName>
</protein>
<feature type="region of interest" description="Disordered" evidence="1">
    <location>
        <begin position="433"/>
        <end position="470"/>
    </location>
</feature>
<feature type="compositionally biased region" description="Low complexity" evidence="1">
    <location>
        <begin position="253"/>
        <end position="262"/>
    </location>
</feature>
<dbReference type="Proteomes" id="UP000799441">
    <property type="component" value="Unassembled WGS sequence"/>
</dbReference>
<evidence type="ECO:0000313" key="2">
    <source>
        <dbReference type="EMBL" id="KAF2724695.1"/>
    </source>
</evidence>
<feature type="compositionally biased region" description="Polar residues" evidence="1">
    <location>
        <begin position="364"/>
        <end position="417"/>
    </location>
</feature>
<gene>
    <name evidence="2" type="ORF">K431DRAFT_343620</name>
</gene>
<evidence type="ECO:0000256" key="1">
    <source>
        <dbReference type="SAM" id="MobiDB-lite"/>
    </source>
</evidence>